<dbReference type="Proteomes" id="UP000321901">
    <property type="component" value="Unassembled WGS sequence"/>
</dbReference>
<proteinExistence type="predicted"/>
<sequence>MATIEFRHAVGKVYFDAGMTEDGKLIRKTKSYRHVTEGVDADNLHSALSQLAQLSEYPFIGAEKVETADIMN</sequence>
<gene>
    <name evidence="2" type="ORF">SLU01_19940</name>
</gene>
<dbReference type="AlphaFoldDB" id="A0A511Z8A8"/>
<accession>A0A511Z8A8</accession>
<evidence type="ECO:0000313" key="2">
    <source>
        <dbReference type="EMBL" id="GEN83682.1"/>
    </source>
</evidence>
<dbReference type="RefSeq" id="WP_147057827.1">
    <property type="nucleotide sequence ID" value="NZ_BJYL01000025.1"/>
</dbReference>
<evidence type="ECO:0000313" key="3">
    <source>
        <dbReference type="Proteomes" id="UP000321901"/>
    </source>
</evidence>
<dbReference type="EMBL" id="BJYL01000025">
    <property type="protein sequence ID" value="GEN83682.1"/>
    <property type="molecule type" value="Genomic_DNA"/>
</dbReference>
<name>A0A511Z8A8_9BACL</name>
<evidence type="ECO:0000259" key="1">
    <source>
        <dbReference type="Pfam" id="PF07872"/>
    </source>
</evidence>
<protein>
    <recommendedName>
        <fullName evidence="1">DUF1659 domain-containing protein</fullName>
    </recommendedName>
</protein>
<dbReference type="Pfam" id="PF07872">
    <property type="entry name" value="DUF1659"/>
    <property type="match status" value="1"/>
</dbReference>
<comment type="caution">
    <text evidence="2">The sequence shown here is derived from an EMBL/GenBank/DDBJ whole genome shotgun (WGS) entry which is preliminary data.</text>
</comment>
<organism evidence="2 3">
    <name type="scientific">Sporosarcina luteola</name>
    <dbReference type="NCBI Taxonomy" id="582850"/>
    <lineage>
        <taxon>Bacteria</taxon>
        <taxon>Bacillati</taxon>
        <taxon>Bacillota</taxon>
        <taxon>Bacilli</taxon>
        <taxon>Bacillales</taxon>
        <taxon>Caryophanaceae</taxon>
        <taxon>Sporosarcina</taxon>
    </lineage>
</organism>
<dbReference type="InterPro" id="IPR012454">
    <property type="entry name" value="DUF1659"/>
</dbReference>
<reference evidence="2 3" key="1">
    <citation type="submission" date="2019-07" db="EMBL/GenBank/DDBJ databases">
        <title>Whole genome shotgun sequence of Sporosarcina luteola NBRC 105378.</title>
        <authorList>
            <person name="Hosoyama A."/>
            <person name="Uohara A."/>
            <person name="Ohji S."/>
            <person name="Ichikawa N."/>
        </authorList>
    </citation>
    <scope>NUCLEOTIDE SEQUENCE [LARGE SCALE GENOMIC DNA]</scope>
    <source>
        <strain evidence="2 3">NBRC 105378</strain>
    </source>
</reference>
<keyword evidence="3" id="KW-1185">Reference proteome</keyword>
<dbReference type="OrthoDB" id="48766at2"/>
<feature type="domain" description="DUF1659" evidence="1">
    <location>
        <begin position="8"/>
        <end position="72"/>
    </location>
</feature>